<organism evidence="3 4">
    <name type="scientific">Polarella glacialis</name>
    <name type="common">Dinoflagellate</name>
    <dbReference type="NCBI Taxonomy" id="89957"/>
    <lineage>
        <taxon>Eukaryota</taxon>
        <taxon>Sar</taxon>
        <taxon>Alveolata</taxon>
        <taxon>Dinophyceae</taxon>
        <taxon>Suessiales</taxon>
        <taxon>Suessiaceae</taxon>
        <taxon>Polarella</taxon>
    </lineage>
</organism>
<name>A0A813L9G3_POLGL</name>
<dbReference type="InterPro" id="IPR037151">
    <property type="entry name" value="AlkB-like_sf"/>
</dbReference>
<protein>
    <recommendedName>
        <fullName evidence="2">Fe2OG dioxygenase domain-containing protein</fullName>
    </recommendedName>
</protein>
<comment type="caution">
    <text evidence="3">The sequence shown here is derived from an EMBL/GenBank/DDBJ whole genome shotgun (WGS) entry which is preliminary data.</text>
</comment>
<dbReference type="GO" id="GO:0051213">
    <property type="term" value="F:dioxygenase activity"/>
    <property type="evidence" value="ECO:0007669"/>
    <property type="project" value="InterPro"/>
</dbReference>
<feature type="region of interest" description="Disordered" evidence="1">
    <location>
        <begin position="437"/>
        <end position="635"/>
    </location>
</feature>
<feature type="compositionally biased region" description="Low complexity" evidence="1">
    <location>
        <begin position="601"/>
        <end position="614"/>
    </location>
</feature>
<accession>A0A813L9G3</accession>
<evidence type="ECO:0000313" key="3">
    <source>
        <dbReference type="EMBL" id="CAE8723323.1"/>
    </source>
</evidence>
<dbReference type="EMBL" id="CAJNNW010034625">
    <property type="protein sequence ID" value="CAE8723323.1"/>
    <property type="molecule type" value="Genomic_DNA"/>
</dbReference>
<dbReference type="PANTHER" id="PTHR31212:SF4">
    <property type="entry name" value="ALPHA-KETOGLUTARATE-DEPENDENT DIOXYGENASE ALKB HOMOLOG 3"/>
    <property type="match status" value="1"/>
</dbReference>
<feature type="compositionally biased region" description="Basic and acidic residues" evidence="1">
    <location>
        <begin position="350"/>
        <end position="384"/>
    </location>
</feature>
<sequence length="635" mass="70585">MRRTHVRDRSPPPKMRARERGSGSLLERLRSLRSFDPVGSQRGASALTVPLASRRVPERGSLMGRFKDIAQRVRDRERLKLGSGAEATLEEEELRVGGVRGPIAVLGRRSEWQSILHDEQRRSFVSYRSGAFSPEELNSWWEDLTERIPWEQPMVGERRLPRSAAWLTHGRCRCTYRYGGTSWKQVTMEPWFLKITERVREACGIQEIPNSCNANLYVDGNQLVGWHSDNEPLFDAARRDALIISLSLGAGRMFQVHPNDTPGEITEIRLKDGDLCTMEGLMQKHYKHRVPTDRSVQEARINLTWRWIVRHDAGCPSEDRRGGVASPPQRRPVVERPIPRQRLQGGLRSPEARRGKRTVSEERPVDTEEEARKRRRGERFDNHVGSKAGAHESVSWPRGAVVQWAGPLNLREAHEAIASLTESVAEATARLVGTFAPAKASASSATRQQETLDRKKHRSERPPAGSVALAPPPERSVRSAALPVGAAPPGPSIPSTDTVRLKRPPPVGSSTPAELPVVEAMRANSGKHKEEEERRQRRATRFIETSSGSGPPPVAKRLDPSKQAVEVPRRQAEPGTPSRDITRPLKAAASGTAVAPPPEQEAPAVPADSSVPAAQDVAGDSEADKRRRRAQRFRS</sequence>
<feature type="compositionally biased region" description="Basic residues" evidence="1">
    <location>
        <begin position="626"/>
        <end position="635"/>
    </location>
</feature>
<dbReference type="Gene3D" id="2.60.120.590">
    <property type="entry name" value="Alpha-ketoglutarate-dependent dioxygenase AlkB-like"/>
    <property type="match status" value="1"/>
</dbReference>
<evidence type="ECO:0000259" key="2">
    <source>
        <dbReference type="PROSITE" id="PS51471"/>
    </source>
</evidence>
<dbReference type="InterPro" id="IPR032854">
    <property type="entry name" value="ALKBH3"/>
</dbReference>
<proteinExistence type="predicted"/>
<feature type="domain" description="Fe2OG dioxygenase" evidence="2">
    <location>
        <begin position="208"/>
        <end position="309"/>
    </location>
</feature>
<dbReference type="PANTHER" id="PTHR31212">
    <property type="entry name" value="ALPHA-KETOGLUTARATE-DEPENDENT DIOXYGENASE ALKB HOMOLOG 3"/>
    <property type="match status" value="1"/>
</dbReference>
<dbReference type="AlphaFoldDB" id="A0A813L9G3"/>
<evidence type="ECO:0000313" key="4">
    <source>
        <dbReference type="Proteomes" id="UP000626109"/>
    </source>
</evidence>
<dbReference type="GO" id="GO:0006307">
    <property type="term" value="P:DNA alkylation repair"/>
    <property type="evidence" value="ECO:0007669"/>
    <property type="project" value="InterPro"/>
</dbReference>
<feature type="compositionally biased region" description="Basic and acidic residues" evidence="1">
    <location>
        <begin position="7"/>
        <end position="21"/>
    </location>
</feature>
<dbReference type="InterPro" id="IPR005123">
    <property type="entry name" value="Oxoglu/Fe-dep_dioxygenase_dom"/>
</dbReference>
<reference evidence="3" key="1">
    <citation type="submission" date="2021-02" db="EMBL/GenBank/DDBJ databases">
        <authorList>
            <person name="Dougan E. K."/>
            <person name="Rhodes N."/>
            <person name="Thang M."/>
            <person name="Chan C."/>
        </authorList>
    </citation>
    <scope>NUCLEOTIDE SEQUENCE</scope>
</reference>
<dbReference type="InterPro" id="IPR027450">
    <property type="entry name" value="AlkB-like"/>
</dbReference>
<dbReference type="Proteomes" id="UP000626109">
    <property type="component" value="Unassembled WGS sequence"/>
</dbReference>
<gene>
    <name evidence="3" type="ORF">PGLA2088_LOCUS43052</name>
</gene>
<dbReference type="Pfam" id="PF13532">
    <property type="entry name" value="2OG-FeII_Oxy_2"/>
    <property type="match status" value="1"/>
</dbReference>
<feature type="region of interest" description="Disordered" evidence="1">
    <location>
        <begin position="316"/>
        <end position="395"/>
    </location>
</feature>
<feature type="region of interest" description="Disordered" evidence="1">
    <location>
        <begin position="1"/>
        <end position="23"/>
    </location>
</feature>
<evidence type="ECO:0000256" key="1">
    <source>
        <dbReference type="SAM" id="MobiDB-lite"/>
    </source>
</evidence>
<dbReference type="SUPFAM" id="SSF51197">
    <property type="entry name" value="Clavaminate synthase-like"/>
    <property type="match status" value="1"/>
</dbReference>
<dbReference type="PROSITE" id="PS51471">
    <property type="entry name" value="FE2OG_OXY"/>
    <property type="match status" value="1"/>
</dbReference>